<sequence>MTGQRRSRGVVLTDEGWKKLEHALNEWNNQNNFDKPYTIEALIEVTLLDPGTISKVLSREVAVDRRTLERFFRGFNLKLDNDDYSKLNLTTNKKLNNYFCSEAPDVSIFYGRTEELNFLEKWIVNDCCRLITLVGIGGIGKTSLSAKVIQNIRDNFDFTIWFSLRNAPPPLQIISNLLQILSNGEEVDLARNITILINKLIEYLQNQRCLIVFDNVDAIFSDSSYSGNYLPGYKGYGEIFQKIAEIQHQSCLLMTSREKPREISAIEGDISPVRCLQINGLGIPEVRKVFAGKGIIDGVDSDWEWLTVNYGGNPLYLKFIASTVLDLFEGDISSFILQGSKVFGDVRNLIGQQFNRLSELEKSLLYWLAINQDAVGLQELQDLSQNQSFHLLEILESLNRRSLIEKKDLLFSLQPVVMEYVTINFIDKIYQEVISGDISLFKSHALLKATSPDYIQDIQKRLILKPILEGLELFFGNNHQVETHLINILDNFRDKSLHFTGYAVGNIINLISDSFSLISNQDFSNLNIQQANLQKTNLQYIDFNNSNFVKSTFTNNFGIIFSLAFSQNEKFLVTGSIDGQVCLWKWEDNQLLFQYQGHKTIVESVVFSPDNSKIASSSRDRTIKIWDVSTGQYIFSLDSPKKYLVKNLIFNQNGTKLFGYSNQQIISWDLDTSNYRILTESQSRICSLHLASEADFLVFGCENGVIDIWDLNTEELLHRFSINSGIVLSVKVTHDNQIIACGIKDKIVKICNLNHSELIEIQSQSYNISLIDISRDGQYIATGSGEKIIKVWDINTGLYLQSLSGHVSEINAITFSNTNQILATASVDRTVKIWDITKGKCLKTLQGRADFVHSAVFSNDNQKIISGSQHSINFWDINTQCISTFFKTKDWLSSLIISQDEKTIACANISNEDNFIRIWQIDNLNSSKKNYQIPNKILKGHNDNIWSIAFNPDGTKIVSGSSDRTVKIWNSQTGQCLKTLSGHNRPVLCVSFSPDGNTVASCGGHSIIKLWNIETGECFLTIQEKASYIINFNSNGLILASGHTSGIIKLWNTKNGKYIQTLGNHKPIISIAFSDDGRYIAYGSYDGTVTVWDINDNKSVAILQQNYSSPWSLAFSKDSKLLAVGRDSEVIQIWDINTSQIITSFQGNRPLEKVNITGITGLTAAMIASLKELGASWME</sequence>
<keyword evidence="2" id="KW-0677">Repeat</keyword>
<dbReference type="InterPro" id="IPR015943">
    <property type="entry name" value="WD40/YVTN_repeat-like_dom_sf"/>
</dbReference>
<dbReference type="InterPro" id="IPR011043">
    <property type="entry name" value="Gal_Oxase/kelch_b-propeller"/>
</dbReference>
<keyword evidence="1 3" id="KW-0853">WD repeat</keyword>
<dbReference type="SUPFAM" id="SSF141571">
    <property type="entry name" value="Pentapeptide repeat-like"/>
    <property type="match status" value="1"/>
</dbReference>
<dbReference type="InterPro" id="IPR036322">
    <property type="entry name" value="WD40_repeat_dom_sf"/>
</dbReference>
<dbReference type="PRINTS" id="PR00320">
    <property type="entry name" value="GPROTEINBRPT"/>
</dbReference>
<dbReference type="Pfam" id="PF00400">
    <property type="entry name" value="WD40"/>
    <property type="match status" value="9"/>
</dbReference>
<dbReference type="InterPro" id="IPR019775">
    <property type="entry name" value="WD40_repeat_CS"/>
</dbReference>
<name>A0A1Z4LVN0_9CYAN</name>
<feature type="repeat" description="WD" evidence="3">
    <location>
        <begin position="761"/>
        <end position="802"/>
    </location>
</feature>
<feature type="repeat" description="WD" evidence="3">
    <location>
        <begin position="678"/>
        <end position="719"/>
    </location>
</feature>
<evidence type="ECO:0000256" key="1">
    <source>
        <dbReference type="ARBA" id="ARBA00022574"/>
    </source>
</evidence>
<feature type="domain" description="NB-ARC" evidence="4">
    <location>
        <begin position="117"/>
        <end position="216"/>
    </location>
</feature>
<dbReference type="PANTHER" id="PTHR19848:SF8">
    <property type="entry name" value="F-BOX AND WD REPEAT DOMAIN CONTAINING 7"/>
    <property type="match status" value="1"/>
</dbReference>
<dbReference type="Gene3D" id="2.130.10.10">
    <property type="entry name" value="YVTN repeat-like/Quinoprotein amine dehydrogenase"/>
    <property type="match status" value="4"/>
</dbReference>
<dbReference type="Proteomes" id="UP000218418">
    <property type="component" value="Chromosome"/>
</dbReference>
<dbReference type="InterPro" id="IPR011044">
    <property type="entry name" value="Quino_amine_DH_bsu"/>
</dbReference>
<evidence type="ECO:0000256" key="3">
    <source>
        <dbReference type="PROSITE-ProRule" id="PRU00221"/>
    </source>
</evidence>
<feature type="repeat" description="WD" evidence="3">
    <location>
        <begin position="553"/>
        <end position="594"/>
    </location>
</feature>
<dbReference type="InterPro" id="IPR001680">
    <property type="entry name" value="WD40_rpt"/>
</dbReference>
<dbReference type="PROSITE" id="PS50082">
    <property type="entry name" value="WD_REPEATS_2"/>
    <property type="match status" value="10"/>
</dbReference>
<evidence type="ECO:0000256" key="2">
    <source>
        <dbReference type="ARBA" id="ARBA00022737"/>
    </source>
</evidence>
<dbReference type="PRINTS" id="PR00364">
    <property type="entry name" value="DISEASERSIST"/>
</dbReference>
<keyword evidence="6" id="KW-1185">Reference proteome</keyword>
<feature type="repeat" description="WD" evidence="3">
    <location>
        <begin position="803"/>
        <end position="844"/>
    </location>
</feature>
<dbReference type="SUPFAM" id="SSF50965">
    <property type="entry name" value="Galactose oxidase, central domain"/>
    <property type="match status" value="1"/>
</dbReference>
<proteinExistence type="predicted"/>
<reference evidence="5 6" key="1">
    <citation type="submission" date="2017-06" db="EMBL/GenBank/DDBJ databases">
        <title>Genome sequencing of cyanobaciteial culture collection at National Institute for Environmental Studies (NIES).</title>
        <authorList>
            <person name="Hirose Y."/>
            <person name="Shimura Y."/>
            <person name="Fujisawa T."/>
            <person name="Nakamura Y."/>
            <person name="Kawachi M."/>
        </authorList>
    </citation>
    <scope>NUCLEOTIDE SEQUENCE [LARGE SCALE GENOMIC DNA]</scope>
    <source>
        <strain evidence="5 6">NIES-267</strain>
    </source>
</reference>
<dbReference type="CDD" id="cd00200">
    <property type="entry name" value="WD40"/>
    <property type="match status" value="1"/>
</dbReference>
<dbReference type="SUPFAM" id="SSF50969">
    <property type="entry name" value="YVTN repeat-like/Quinoprotein amine dehydrogenase"/>
    <property type="match status" value="1"/>
</dbReference>
<dbReference type="PROSITE" id="PS00678">
    <property type="entry name" value="WD_REPEATS_1"/>
    <property type="match status" value="3"/>
</dbReference>
<protein>
    <submittedName>
        <fullName evidence="5">WD-40 repeat-containing protein</fullName>
    </submittedName>
</protein>
<evidence type="ECO:0000259" key="4">
    <source>
        <dbReference type="Pfam" id="PF00931"/>
    </source>
</evidence>
<dbReference type="InterPro" id="IPR020472">
    <property type="entry name" value="WD40_PAC1"/>
</dbReference>
<evidence type="ECO:0000313" key="5">
    <source>
        <dbReference type="EMBL" id="BAY85315.1"/>
    </source>
</evidence>
<feature type="repeat" description="WD" evidence="3">
    <location>
        <begin position="980"/>
        <end position="1021"/>
    </location>
</feature>
<dbReference type="PROSITE" id="PS50294">
    <property type="entry name" value="WD_REPEATS_REGION"/>
    <property type="match status" value="7"/>
</dbReference>
<dbReference type="SUPFAM" id="SSF50978">
    <property type="entry name" value="WD40 repeat-like"/>
    <property type="match status" value="1"/>
</dbReference>
<dbReference type="EMBL" id="AP018227">
    <property type="protein sequence ID" value="BAY85315.1"/>
    <property type="molecule type" value="Genomic_DNA"/>
</dbReference>
<feature type="repeat" description="WD" evidence="3">
    <location>
        <begin position="1103"/>
        <end position="1144"/>
    </location>
</feature>
<dbReference type="Gene3D" id="3.40.50.300">
    <property type="entry name" value="P-loop containing nucleotide triphosphate hydrolases"/>
    <property type="match status" value="1"/>
</dbReference>
<dbReference type="AlphaFoldDB" id="A0A1Z4LVN0"/>
<dbReference type="Pfam" id="PF00931">
    <property type="entry name" value="NB-ARC"/>
    <property type="match status" value="1"/>
</dbReference>
<dbReference type="SMART" id="SM00320">
    <property type="entry name" value="WD40"/>
    <property type="match status" value="14"/>
</dbReference>
<feature type="repeat" description="WD" evidence="3">
    <location>
        <begin position="1020"/>
        <end position="1061"/>
    </location>
</feature>
<dbReference type="PANTHER" id="PTHR19848">
    <property type="entry name" value="WD40 REPEAT PROTEIN"/>
    <property type="match status" value="1"/>
</dbReference>
<evidence type="ECO:0000313" key="6">
    <source>
        <dbReference type="Proteomes" id="UP000218418"/>
    </source>
</evidence>
<accession>A0A1Z4LVN0</accession>
<organism evidence="5 6">
    <name type="scientific">Calothrix parasitica NIES-267</name>
    <dbReference type="NCBI Taxonomy" id="1973488"/>
    <lineage>
        <taxon>Bacteria</taxon>
        <taxon>Bacillati</taxon>
        <taxon>Cyanobacteriota</taxon>
        <taxon>Cyanophyceae</taxon>
        <taxon>Nostocales</taxon>
        <taxon>Calotrichaceae</taxon>
        <taxon>Calothrix</taxon>
    </lineage>
</organism>
<feature type="repeat" description="WD" evidence="3">
    <location>
        <begin position="595"/>
        <end position="636"/>
    </location>
</feature>
<dbReference type="OrthoDB" id="9812579at2"/>
<gene>
    <name evidence="5" type="ORF">NIES267_48140</name>
</gene>
<dbReference type="InterPro" id="IPR027417">
    <property type="entry name" value="P-loop_NTPase"/>
</dbReference>
<feature type="repeat" description="WD" evidence="3">
    <location>
        <begin position="1061"/>
        <end position="1102"/>
    </location>
</feature>
<dbReference type="GO" id="GO:0043531">
    <property type="term" value="F:ADP binding"/>
    <property type="evidence" value="ECO:0007669"/>
    <property type="project" value="InterPro"/>
</dbReference>
<feature type="repeat" description="WD" evidence="3">
    <location>
        <begin position="938"/>
        <end position="979"/>
    </location>
</feature>
<dbReference type="InterPro" id="IPR002182">
    <property type="entry name" value="NB-ARC"/>
</dbReference>
<dbReference type="SUPFAM" id="SSF52540">
    <property type="entry name" value="P-loop containing nucleoside triphosphate hydrolases"/>
    <property type="match status" value="1"/>
</dbReference>